<name>A0AAE0I7K1_9PEZI</name>
<feature type="region of interest" description="Disordered" evidence="2">
    <location>
        <begin position="1"/>
        <end position="222"/>
    </location>
</feature>
<feature type="compositionally biased region" description="Polar residues" evidence="2">
    <location>
        <begin position="93"/>
        <end position="111"/>
    </location>
</feature>
<comment type="caution">
    <text evidence="4">The sequence shown here is derived from an EMBL/GenBank/DDBJ whole genome shotgun (WGS) entry which is preliminary data.</text>
</comment>
<feature type="region of interest" description="Disordered" evidence="2">
    <location>
        <begin position="410"/>
        <end position="504"/>
    </location>
</feature>
<dbReference type="GO" id="GO:0003723">
    <property type="term" value="F:RNA binding"/>
    <property type="evidence" value="ECO:0007669"/>
    <property type="project" value="UniProtKB-UniRule"/>
</dbReference>
<reference evidence="4" key="2">
    <citation type="submission" date="2023-06" db="EMBL/GenBank/DDBJ databases">
        <authorList>
            <consortium name="Lawrence Berkeley National Laboratory"/>
            <person name="Haridas S."/>
            <person name="Hensen N."/>
            <person name="Bonometti L."/>
            <person name="Westerberg I."/>
            <person name="Brannstrom I.O."/>
            <person name="Guillou S."/>
            <person name="Cros-Aarteil S."/>
            <person name="Calhoun S."/>
            <person name="Kuo A."/>
            <person name="Mondo S."/>
            <person name="Pangilinan J."/>
            <person name="Riley R."/>
            <person name="Labutti K."/>
            <person name="Andreopoulos B."/>
            <person name="Lipzen A."/>
            <person name="Chen C."/>
            <person name="Yanf M."/>
            <person name="Daum C."/>
            <person name="Ng V."/>
            <person name="Clum A."/>
            <person name="Steindorff A."/>
            <person name="Ohm R."/>
            <person name="Martin F."/>
            <person name="Silar P."/>
            <person name="Natvig D."/>
            <person name="Lalanne C."/>
            <person name="Gautier V."/>
            <person name="Ament-Velasquez S.L."/>
            <person name="Kruys A."/>
            <person name="Hutchinson M.I."/>
            <person name="Powell A.J."/>
            <person name="Barry K."/>
            <person name="Miller A.N."/>
            <person name="Grigoriev I.V."/>
            <person name="Debuchy R."/>
            <person name="Gladieux P."/>
            <person name="Thoren M.H."/>
            <person name="Johannesson H."/>
        </authorList>
    </citation>
    <scope>NUCLEOTIDE SEQUENCE</scope>
    <source>
        <strain evidence="4">SMH4131-1</strain>
    </source>
</reference>
<dbReference type="Pfam" id="PF00076">
    <property type="entry name" value="RRM_1"/>
    <property type="match status" value="1"/>
</dbReference>
<proteinExistence type="predicted"/>
<keyword evidence="5" id="KW-1185">Reference proteome</keyword>
<protein>
    <recommendedName>
        <fullName evidence="3">RRM domain-containing protein</fullName>
    </recommendedName>
</protein>
<evidence type="ECO:0000313" key="4">
    <source>
        <dbReference type="EMBL" id="KAK3319900.1"/>
    </source>
</evidence>
<organism evidence="4 5">
    <name type="scientific">Cercophora scortea</name>
    <dbReference type="NCBI Taxonomy" id="314031"/>
    <lineage>
        <taxon>Eukaryota</taxon>
        <taxon>Fungi</taxon>
        <taxon>Dikarya</taxon>
        <taxon>Ascomycota</taxon>
        <taxon>Pezizomycotina</taxon>
        <taxon>Sordariomycetes</taxon>
        <taxon>Sordariomycetidae</taxon>
        <taxon>Sordariales</taxon>
        <taxon>Lasiosphaeriaceae</taxon>
        <taxon>Cercophora</taxon>
    </lineage>
</organism>
<dbReference type="PANTHER" id="PTHR23295:SF6">
    <property type="entry name" value="NEOSIN, ISOFORM A"/>
    <property type="match status" value="1"/>
</dbReference>
<dbReference type="Gene3D" id="3.30.70.330">
    <property type="match status" value="1"/>
</dbReference>
<dbReference type="PROSITE" id="PS50102">
    <property type="entry name" value="RRM"/>
    <property type="match status" value="1"/>
</dbReference>
<feature type="compositionally biased region" description="Low complexity" evidence="2">
    <location>
        <begin position="460"/>
        <end position="477"/>
    </location>
</feature>
<evidence type="ECO:0000313" key="5">
    <source>
        <dbReference type="Proteomes" id="UP001286456"/>
    </source>
</evidence>
<dbReference type="InterPro" id="IPR035979">
    <property type="entry name" value="RBD_domain_sf"/>
</dbReference>
<dbReference type="InterPro" id="IPR012677">
    <property type="entry name" value="Nucleotide-bd_a/b_plait_sf"/>
</dbReference>
<feature type="compositionally biased region" description="Basic and acidic residues" evidence="2">
    <location>
        <begin position="439"/>
        <end position="450"/>
    </location>
</feature>
<feature type="compositionally biased region" description="Low complexity" evidence="2">
    <location>
        <begin position="235"/>
        <end position="265"/>
    </location>
</feature>
<dbReference type="EMBL" id="JAUEPO010000006">
    <property type="protein sequence ID" value="KAK3319900.1"/>
    <property type="molecule type" value="Genomic_DNA"/>
</dbReference>
<keyword evidence="1" id="KW-0694">RNA-binding</keyword>
<dbReference type="AlphaFoldDB" id="A0AAE0I7K1"/>
<dbReference type="SMART" id="SM00360">
    <property type="entry name" value="RRM"/>
    <property type="match status" value="1"/>
</dbReference>
<feature type="compositionally biased region" description="Low complexity" evidence="2">
    <location>
        <begin position="112"/>
        <end position="134"/>
    </location>
</feature>
<sequence length="793" mass="84964">MDTDTDMEPALGQHPTDAPDFSVAGGDYSDNLAEESDGSFDAYGEDDEGQEQKNEPDTANDDYARTFDSPADREQDQDLREADGEVQPDVSKASESMNSSSTPDSPALKSQSPDLPASVLSSPSPGPPLANGSSEDQPQDHGRGSSAPAESEPVNSNPVPRGPPETLPAAPTAHPSDAPITSTSTSEDMTDARAPTPSSIRAPDVAPDSASDLASATEDDAAVDIQKLVDDITARASATAPSSSSLPTPPVQAATAASQVSSTASMPNANPATPHGTYLSMGAPGTISEAVPSLPPPPVTAAHMSIPADASVPGRYPPSSQQAWELFQSDEKRYTSEARWERFPNNSRIFIGNLSSERVSKREVFDLFHKFGRLAQISLKNAYGFVQYHTVEEGQTAMRNAQGVELGGRKIHLEFSRPQKAKNEERERSPDRRHQRGGRSIDRNDTRGSRDGFFPRNREPSSGTFGRRSRSPPRFGRANGDSYRQRSPSPRRRAPSDADRLDIPRRYGAAVPDVQFLLRGEVSRDFVAWVQHAFHERGLKTDVMFLSPRFPREALVQRQVLEGVHAIIDLDLTAQAKNKIPVQIFKRSGGASAQFELYQDLDPATAAALVEREKSQSVPQPIQSGPVYPTNNYAHPYPTGASNGYPYQYPQASPQAPPPAHLQSLGGMPDVANWVGQLDNTGLQSLLASLQTSQGALPNHQGSHPSMPANYQPPGAPQAAQIDINALLGNLRNSAAAHTPMTGITYGSAQAYAQNGTAIPGIHNAPIGMAGYGGPDTAQHVQTIIDQLKRATQ</sequence>
<dbReference type="InterPro" id="IPR000504">
    <property type="entry name" value="RRM_dom"/>
</dbReference>
<feature type="region of interest" description="Disordered" evidence="2">
    <location>
        <begin position="235"/>
        <end position="284"/>
    </location>
</feature>
<gene>
    <name evidence="4" type="ORF">B0T19DRAFT_478933</name>
</gene>
<dbReference type="Proteomes" id="UP001286456">
    <property type="component" value="Unassembled WGS sequence"/>
</dbReference>
<dbReference type="PANTHER" id="PTHR23295">
    <property type="entry name" value="NUCLEAR RECEPTOR COACTIVATOR 5-RELATED"/>
    <property type="match status" value="1"/>
</dbReference>
<evidence type="ECO:0000259" key="3">
    <source>
        <dbReference type="PROSITE" id="PS50102"/>
    </source>
</evidence>
<evidence type="ECO:0000256" key="2">
    <source>
        <dbReference type="SAM" id="MobiDB-lite"/>
    </source>
</evidence>
<feature type="compositionally biased region" description="Acidic residues" evidence="2">
    <location>
        <begin position="32"/>
        <end position="49"/>
    </location>
</feature>
<evidence type="ECO:0000256" key="1">
    <source>
        <dbReference type="PROSITE-ProRule" id="PRU00176"/>
    </source>
</evidence>
<feature type="compositionally biased region" description="Basic and acidic residues" evidence="2">
    <location>
        <begin position="494"/>
        <end position="504"/>
    </location>
</feature>
<feature type="compositionally biased region" description="Basic and acidic residues" evidence="2">
    <location>
        <begin position="410"/>
        <end position="432"/>
    </location>
</feature>
<feature type="domain" description="RRM" evidence="3">
    <location>
        <begin position="347"/>
        <end position="418"/>
    </location>
</feature>
<reference evidence="4" key="1">
    <citation type="journal article" date="2023" name="Mol. Phylogenet. Evol.">
        <title>Genome-scale phylogeny and comparative genomics of the fungal order Sordariales.</title>
        <authorList>
            <person name="Hensen N."/>
            <person name="Bonometti L."/>
            <person name="Westerberg I."/>
            <person name="Brannstrom I.O."/>
            <person name="Guillou S."/>
            <person name="Cros-Aarteil S."/>
            <person name="Calhoun S."/>
            <person name="Haridas S."/>
            <person name="Kuo A."/>
            <person name="Mondo S."/>
            <person name="Pangilinan J."/>
            <person name="Riley R."/>
            <person name="LaButti K."/>
            <person name="Andreopoulos B."/>
            <person name="Lipzen A."/>
            <person name="Chen C."/>
            <person name="Yan M."/>
            <person name="Daum C."/>
            <person name="Ng V."/>
            <person name="Clum A."/>
            <person name="Steindorff A."/>
            <person name="Ohm R.A."/>
            <person name="Martin F."/>
            <person name="Silar P."/>
            <person name="Natvig D.O."/>
            <person name="Lalanne C."/>
            <person name="Gautier V."/>
            <person name="Ament-Velasquez S.L."/>
            <person name="Kruys A."/>
            <person name="Hutchinson M.I."/>
            <person name="Powell A.J."/>
            <person name="Barry K."/>
            <person name="Miller A.N."/>
            <person name="Grigoriev I.V."/>
            <person name="Debuchy R."/>
            <person name="Gladieux P."/>
            <person name="Hiltunen Thoren M."/>
            <person name="Johannesson H."/>
        </authorList>
    </citation>
    <scope>NUCLEOTIDE SEQUENCE</scope>
    <source>
        <strain evidence="4">SMH4131-1</strain>
    </source>
</reference>
<feature type="compositionally biased region" description="Basic and acidic residues" evidence="2">
    <location>
        <begin position="50"/>
        <end position="83"/>
    </location>
</feature>
<dbReference type="InterPro" id="IPR052600">
    <property type="entry name" value="Nuc_rcpt_coact/corep"/>
</dbReference>
<accession>A0AAE0I7K1</accession>
<dbReference type="SUPFAM" id="SSF54928">
    <property type="entry name" value="RNA-binding domain, RBD"/>
    <property type="match status" value="1"/>
</dbReference>